<protein>
    <submittedName>
        <fullName evidence="1">Uncharacterized protein</fullName>
    </submittedName>
</protein>
<evidence type="ECO:0000313" key="2">
    <source>
        <dbReference type="Proteomes" id="UP001212997"/>
    </source>
</evidence>
<organism evidence="1 2">
    <name type="scientific">Meripilus lineatus</name>
    <dbReference type="NCBI Taxonomy" id="2056292"/>
    <lineage>
        <taxon>Eukaryota</taxon>
        <taxon>Fungi</taxon>
        <taxon>Dikarya</taxon>
        <taxon>Basidiomycota</taxon>
        <taxon>Agaricomycotina</taxon>
        <taxon>Agaricomycetes</taxon>
        <taxon>Polyporales</taxon>
        <taxon>Meripilaceae</taxon>
        <taxon>Meripilus</taxon>
    </lineage>
</organism>
<dbReference type="AlphaFoldDB" id="A0AAD5UYD9"/>
<name>A0AAD5UYD9_9APHY</name>
<comment type="caution">
    <text evidence="1">The sequence shown here is derived from an EMBL/GenBank/DDBJ whole genome shotgun (WGS) entry which is preliminary data.</text>
</comment>
<gene>
    <name evidence="1" type="ORF">NLI96_g7864</name>
</gene>
<keyword evidence="2" id="KW-1185">Reference proteome</keyword>
<evidence type="ECO:0000313" key="1">
    <source>
        <dbReference type="EMBL" id="KAJ3481140.1"/>
    </source>
</evidence>
<dbReference type="EMBL" id="JANAWD010000337">
    <property type="protein sequence ID" value="KAJ3481140.1"/>
    <property type="molecule type" value="Genomic_DNA"/>
</dbReference>
<proteinExistence type="predicted"/>
<sequence length="589" mass="65487">MGLLPSMCDLDGDSFGGPARIVPPIPPTITLSRSIANSKLAERPSGQCRKTQIGFVREALRNCGEIWSAVGGFSISNHWAAMDELMRMIFDNVCYQGDLSSYSYVSIEVSTANLRKYSRHDAPETLFLLPSPILILHTLPLSLSSLAVYSSAPIPTKNPPTNSKSETESPKHFYLLFQSGVQKTSNPRSFMRKMRIAGVGLAWDIFSVHDRLSFSNQTITYNSFDFRITATGYGSSFHSPRAKGSPDTRLAEVISVQEDTKSLRLLTSWIRLYQSPYPPLPFLFAPTTLTNPQCSLLFTRALSLTSERSGANSCTEMPATKDNQKAESDSDSQLTFFPLEYTVMNFTCGFILGILLSHGPGGSPDHLSNDDVHGLELLLSTQYPCVDLRHILNYIHRIHAYIHLILSAGPSMLHEANAIQHHLQGPSILHPHFNSTQRLTNLEVPYPSTSSAYPSLSSSSSFYATSSTCINEWSTHLRPPRLSCFHPHERYGLAPPCIDRPKIQAAEGASFCEELNVFVPCHLPYRIRGIAKSKPFRKSLGQRFFPGVFQEEEENVVMAMGLTHAKLELIELVEAMETTEVVYRSANMT</sequence>
<reference evidence="1" key="1">
    <citation type="submission" date="2022-07" db="EMBL/GenBank/DDBJ databases">
        <title>Genome Sequence of Physisporinus lineatus.</title>
        <authorList>
            <person name="Buettner E."/>
        </authorList>
    </citation>
    <scope>NUCLEOTIDE SEQUENCE</scope>
    <source>
        <strain evidence="1">VT162</strain>
    </source>
</reference>
<dbReference type="Proteomes" id="UP001212997">
    <property type="component" value="Unassembled WGS sequence"/>
</dbReference>
<accession>A0AAD5UYD9</accession>